<dbReference type="EMBL" id="QXFL01000001">
    <property type="protein sequence ID" value="RIV89223.1"/>
    <property type="molecule type" value="Genomic_DNA"/>
</dbReference>
<evidence type="ECO:0008006" key="4">
    <source>
        <dbReference type="Google" id="ProtNLM"/>
    </source>
</evidence>
<organism evidence="2 3">
    <name type="scientific">Aurantiacibacter zhengii</name>
    <dbReference type="NCBI Taxonomy" id="2307003"/>
    <lineage>
        <taxon>Bacteria</taxon>
        <taxon>Pseudomonadati</taxon>
        <taxon>Pseudomonadota</taxon>
        <taxon>Alphaproteobacteria</taxon>
        <taxon>Sphingomonadales</taxon>
        <taxon>Erythrobacteraceae</taxon>
        <taxon>Aurantiacibacter</taxon>
    </lineage>
</organism>
<name>A0A418NX93_9SPHN</name>
<accession>A0A418NX93</accession>
<evidence type="ECO:0000256" key="1">
    <source>
        <dbReference type="SAM" id="SignalP"/>
    </source>
</evidence>
<gene>
    <name evidence="2" type="ORF">D2V07_03010</name>
</gene>
<feature type="signal peptide" evidence="1">
    <location>
        <begin position="1"/>
        <end position="41"/>
    </location>
</feature>
<dbReference type="Gene3D" id="2.60.120.380">
    <property type="match status" value="2"/>
</dbReference>
<comment type="caution">
    <text evidence="2">The sequence shown here is derived from an EMBL/GenBank/DDBJ whole genome shotgun (WGS) entry which is preliminary data.</text>
</comment>
<protein>
    <recommendedName>
        <fullName evidence="4">Peptidase C-terminal archaeal/bacterial domain-containing protein</fullName>
    </recommendedName>
</protein>
<reference evidence="2 3" key="1">
    <citation type="submission" date="2018-08" db="EMBL/GenBank/DDBJ databases">
        <title>Erythrobacter zhengii sp.nov., a bacterium isolated from deep-sea sediment.</title>
        <authorList>
            <person name="Fang C."/>
            <person name="Wu Y.-H."/>
            <person name="Sun C."/>
            <person name="Wang H."/>
            <person name="Cheng H."/>
            <person name="Meng F.-X."/>
            <person name="Wang C.-S."/>
            <person name="Xu X.-W."/>
        </authorList>
    </citation>
    <scope>NUCLEOTIDE SEQUENCE [LARGE SCALE GENOMIC DNA]</scope>
    <source>
        <strain evidence="2 3">V18</strain>
    </source>
</reference>
<evidence type="ECO:0000313" key="2">
    <source>
        <dbReference type="EMBL" id="RIV89223.1"/>
    </source>
</evidence>
<dbReference type="Proteomes" id="UP000286576">
    <property type="component" value="Unassembled WGS sequence"/>
</dbReference>
<feature type="chain" id="PRO_5019543730" description="Peptidase C-terminal archaeal/bacterial domain-containing protein" evidence="1">
    <location>
        <begin position="42"/>
        <end position="437"/>
    </location>
</feature>
<dbReference type="AlphaFoldDB" id="A0A418NX93"/>
<evidence type="ECO:0000313" key="3">
    <source>
        <dbReference type="Proteomes" id="UP000286576"/>
    </source>
</evidence>
<keyword evidence="1" id="KW-0732">Signal</keyword>
<proteinExistence type="predicted"/>
<keyword evidence="3" id="KW-1185">Reference proteome</keyword>
<sequence>MLPDGTCAGYGFEGGFSMTTTFRCSLLLAGVAALMAPPALAQVRDLDGERSDVRVFQGRIDGEASVFTVTLPADTGLQVDVIATGNLDPVLRVKDARGELLGENDDFGDGLNSRVMIGAEGRSRRLTIEVDSFDGEWAGEGEGYGGSFDLRLSTNEYVEVGTRAVTYGARETGMLVGGEHLFTMQARAGQTVEAALIATEDGLDPYLELRDPSGETIAFDDDGGGALNALLRHTFEDSGTYTFAASGLGESTGSYRFRVRERREMPAQLPLQVIGIDDEASGELAEGWDEEAAPTTSPTQIDYQLSEEAKAAIRAGNGEVTIRMTASDAADPDFGGAIDPYIELGFDTPLGFAMVESDDDGAGDLNALLPIDLGTLAGDPALLDALRIRAQGFGGSGGAYTLTVTPGLEARVEQDWEAMEAAVDAAADAMEEAAYED</sequence>